<dbReference type="EMBL" id="CP097502">
    <property type="protein sequence ID" value="URD75906.1"/>
    <property type="molecule type" value="Genomic_DNA"/>
</dbReference>
<protein>
    <submittedName>
        <fullName evidence="1">Uncharacterized protein</fullName>
    </submittedName>
</protein>
<dbReference type="Proteomes" id="UP001055439">
    <property type="component" value="Chromosome 1"/>
</dbReference>
<name>A0A9E7EFD9_9LILI</name>
<dbReference type="AlphaFoldDB" id="A0A9E7EFD9"/>
<evidence type="ECO:0000313" key="1">
    <source>
        <dbReference type="EMBL" id="URD75906.1"/>
    </source>
</evidence>
<accession>A0A9E7EFD9</accession>
<proteinExistence type="predicted"/>
<keyword evidence="2" id="KW-1185">Reference proteome</keyword>
<reference evidence="1" key="1">
    <citation type="submission" date="2022-05" db="EMBL/GenBank/DDBJ databases">
        <title>The Musa troglodytarum L. genome provides insights into the mechanism of non-climacteric behaviour and enrichment of carotenoids.</title>
        <authorList>
            <person name="Wang J."/>
        </authorList>
    </citation>
    <scope>NUCLEOTIDE SEQUENCE</scope>
    <source>
        <tissue evidence="1">Leaf</tissue>
    </source>
</reference>
<sequence>MASAAVICDDGQNQTNNHAKISEFHETIIGDTAAGGRPAGEKPMHGSTCIAVLHVDFPSEDEVGKSRESCGAPEMTDSHVDTIADVSVCMKSVKDEITSENGAKMAICAMVLHVGGVH</sequence>
<organism evidence="1 2">
    <name type="scientific">Musa troglodytarum</name>
    <name type="common">fe'i banana</name>
    <dbReference type="NCBI Taxonomy" id="320322"/>
    <lineage>
        <taxon>Eukaryota</taxon>
        <taxon>Viridiplantae</taxon>
        <taxon>Streptophyta</taxon>
        <taxon>Embryophyta</taxon>
        <taxon>Tracheophyta</taxon>
        <taxon>Spermatophyta</taxon>
        <taxon>Magnoliopsida</taxon>
        <taxon>Liliopsida</taxon>
        <taxon>Zingiberales</taxon>
        <taxon>Musaceae</taxon>
        <taxon>Musa</taxon>
    </lineage>
</organism>
<gene>
    <name evidence="1" type="ORF">MUK42_33754</name>
</gene>
<evidence type="ECO:0000313" key="2">
    <source>
        <dbReference type="Proteomes" id="UP001055439"/>
    </source>
</evidence>